<dbReference type="Proteomes" id="UP000035199">
    <property type="component" value="Chromosome"/>
</dbReference>
<keyword evidence="2" id="KW-1185">Reference proteome</keyword>
<dbReference type="AlphaFoldDB" id="A0A0G3GVE9"/>
<proteinExistence type="predicted"/>
<name>A0A0G3GVE9_9CORY</name>
<evidence type="ECO:0000313" key="1">
    <source>
        <dbReference type="EMBL" id="AKK04520.1"/>
    </source>
</evidence>
<evidence type="ECO:0000313" key="2">
    <source>
        <dbReference type="Proteomes" id="UP000035199"/>
    </source>
</evidence>
<protein>
    <submittedName>
        <fullName evidence="1">Uncharacterized protein</fullName>
    </submittedName>
</protein>
<gene>
    <name evidence="1" type="ORF">CMUST_00845</name>
</gene>
<organism evidence="1 2">
    <name type="scientific">Corynebacterium mustelae</name>
    <dbReference type="NCBI Taxonomy" id="571915"/>
    <lineage>
        <taxon>Bacteria</taxon>
        <taxon>Bacillati</taxon>
        <taxon>Actinomycetota</taxon>
        <taxon>Actinomycetes</taxon>
        <taxon>Mycobacteriales</taxon>
        <taxon>Corynebacteriaceae</taxon>
        <taxon>Corynebacterium</taxon>
    </lineage>
</organism>
<reference evidence="1 2" key="1">
    <citation type="journal article" date="2015" name="Genome Announc.">
        <title>Complete Genome Sequence of the Type Strain Corynebacterium mustelae DSM 45274, Isolated from Various Tissues of a Male Ferret with Lethal Sepsis.</title>
        <authorList>
            <person name="Ruckert C."/>
            <person name="Eimer J."/>
            <person name="Winkler A."/>
            <person name="Tauch A."/>
        </authorList>
    </citation>
    <scope>NUCLEOTIDE SEQUENCE [LARGE SCALE GENOMIC DNA]</scope>
    <source>
        <strain evidence="1 2">DSM 45274</strain>
    </source>
</reference>
<dbReference type="STRING" id="571915.CMUST_00845"/>
<dbReference type="KEGG" id="cmv:CMUST_00845"/>
<dbReference type="EMBL" id="CP011542">
    <property type="protein sequence ID" value="AKK04520.1"/>
    <property type="molecule type" value="Genomic_DNA"/>
</dbReference>
<sequence length="409" mass="45471">MAFDRVWAETVTELTRLGWRVSGTTARWAGVACNVDVQFNFPAFGYEDNPYIADAQVEISVPVAGVDETLVSSSTSGFITQLFIGKHPSHATTTVAICNDAGDVNLPRLNQITDRVKSVAEHVDLRWLAIHVPAQELCTHPDWLRILTQFVTQLVHRQMADVADNLLRRVGDYLATAPKPLRKQDVEAFNVQLQALGLCDVAWPGASEMSFAPTMYKFLLYTPDSLRTIDSMWEIMARAASADSTDDARLHEAHKAFAQLNIASRFRGGNTLQVTLPVSKPVPHISRWAEMGLGLINITAFRRLLFGDEIIGDISTETWGETRPWFSPAGIGWLAEHTAKSNALCVAPESPQFEDRVIYRKTAGERTVSTLVIGFDRIENNYTATFGNDPTVAKQTLPEIVFLVEKWLL</sequence>
<accession>A0A0G3GVE9</accession>
<dbReference type="RefSeq" id="WP_047260924.1">
    <property type="nucleotide sequence ID" value="NZ_CP011542.1"/>
</dbReference>
<dbReference type="PATRIC" id="fig|571915.4.peg.170"/>
<reference evidence="2" key="2">
    <citation type="submission" date="2015-05" db="EMBL/GenBank/DDBJ databases">
        <title>Complete genome sequence of Corynebacterium mustelae DSM 45274, isolated from various tissues of a male ferret with lethal sepsis.</title>
        <authorList>
            <person name="Ruckert C."/>
            <person name="Albersmeier A."/>
            <person name="Winkler A."/>
            <person name="Tauch A."/>
        </authorList>
    </citation>
    <scope>NUCLEOTIDE SEQUENCE [LARGE SCALE GENOMIC DNA]</scope>
    <source>
        <strain evidence="2">DSM 45274</strain>
    </source>
</reference>